<accession>A0A2W7BVQ9</accession>
<keyword evidence="3" id="KW-1185">Reference proteome</keyword>
<dbReference type="Proteomes" id="UP000248616">
    <property type="component" value="Unassembled WGS sequence"/>
</dbReference>
<organism evidence="2 3">
    <name type="scientific">Mesorhizobium kowhaii</name>
    <dbReference type="NCBI Taxonomy" id="1300272"/>
    <lineage>
        <taxon>Bacteria</taxon>
        <taxon>Pseudomonadati</taxon>
        <taxon>Pseudomonadota</taxon>
        <taxon>Alphaproteobacteria</taxon>
        <taxon>Hyphomicrobiales</taxon>
        <taxon>Phyllobacteriaceae</taxon>
        <taxon>Mesorhizobium</taxon>
    </lineage>
</organism>
<name>A0A2W7BVQ9_9HYPH</name>
<feature type="region of interest" description="Disordered" evidence="1">
    <location>
        <begin position="1"/>
        <end position="20"/>
    </location>
</feature>
<sequence>MPQRQRRGHGGDRGNGAARTVRLGLRPEQHKLRGVEQHFRSHGYGGNGFAFSQIASEIVSASINGLDDTDARLFAFNR</sequence>
<proteinExistence type="predicted"/>
<protein>
    <submittedName>
        <fullName evidence="2">Uncharacterized protein</fullName>
    </submittedName>
</protein>
<dbReference type="EMBL" id="MZXV01000080">
    <property type="protein sequence ID" value="PZV33598.1"/>
    <property type="molecule type" value="Genomic_DNA"/>
</dbReference>
<dbReference type="AlphaFoldDB" id="A0A2W7BVQ9"/>
<evidence type="ECO:0000313" key="3">
    <source>
        <dbReference type="Proteomes" id="UP000248616"/>
    </source>
</evidence>
<reference evidence="3" key="1">
    <citation type="submission" date="2017-03" db="EMBL/GenBank/DDBJ databases">
        <authorList>
            <person name="Safronova V.I."/>
            <person name="Sazanova A.L."/>
            <person name="Chirak E.R."/>
        </authorList>
    </citation>
    <scope>NUCLEOTIDE SEQUENCE [LARGE SCALE GENOMIC DNA]</scope>
    <source>
        <strain evidence="3">Ach-343</strain>
    </source>
</reference>
<gene>
    <name evidence="2" type="ORF">B5V02_35380</name>
</gene>
<evidence type="ECO:0000256" key="1">
    <source>
        <dbReference type="SAM" id="MobiDB-lite"/>
    </source>
</evidence>
<dbReference type="OrthoDB" id="311718at2"/>
<evidence type="ECO:0000313" key="2">
    <source>
        <dbReference type="EMBL" id="PZV33598.1"/>
    </source>
</evidence>
<comment type="caution">
    <text evidence="2">The sequence shown here is derived from an EMBL/GenBank/DDBJ whole genome shotgun (WGS) entry which is preliminary data.</text>
</comment>